<dbReference type="GO" id="GO:1901492">
    <property type="term" value="P:positive regulation of lymphangiogenesis"/>
    <property type="evidence" value="ECO:0007669"/>
    <property type="project" value="Ensembl"/>
</dbReference>
<dbReference type="PROSITE" id="PS00022">
    <property type="entry name" value="EGF_1"/>
    <property type="match status" value="6"/>
</dbReference>
<dbReference type="InterPro" id="IPR000782">
    <property type="entry name" value="FAS1_domain"/>
</dbReference>
<dbReference type="PROSITE" id="PS50963">
    <property type="entry name" value="LINK_2"/>
    <property type="match status" value="1"/>
</dbReference>
<keyword evidence="4" id="KW-1133">Transmembrane helix</keyword>
<sequence>SMKLPLSGCSFECYKEVEIKSCCPGYWGPDCIGQYRHTSSSSKSQKGFAGTACEDCAPGRYSPTCSSVCSCVHGLCASGIVGDGRCTCFSGYTGPNCDQELPECAALSCQQNSRCIEEALTGQLVCQCLPGYQRAGAKCLSINPCLQRVCHAQASCVHTGPNQHLCTCNKGYSGDGRVCMAIDPCQTDRGGCAAESAHCVYDGPGRSHCECLSGFDTLSGGGCSLKNSCTPDSCHRNANCSTVGPGQVECACLQGYIGNGKVCIGNIMERLNDLNTEPGGQWTGQLRSLSWPLQNLGPFTVFIPINKGFKGTPVRTLIADRSKATYLCKMHLVAGMMQFDTLKKTDVFYTLTGKSAETDTSEGDAQTKIRIHGGRKKGVIIQSNVVASNGIIHIINRLMESVPPIVESNTEVARLKDFSLGKTPLASLLDQPGPITVLAPTTAAFDAMIEEHLKYLMSPDGHSKLLEFLRNHIIPATAVRATGQILVNGAAVLEAAVEAKNGRLYVMDGVLTPPSIEPVLPSRCDITETKIIMGECVACSKLLCTLQLNGHGTHFSKTGQFTSCWNRKTLKPRRCNFVEAVRITSCISVQIPACCKGFYGPDCRPCPGGYQTPCSGHGQCSEGVSRNGTCSCEPNFSGSRCQYCSSSNKYGPNCDRTCPCIHGQCDNRPDSDGQCKVDSCQQGYTGPLCDRQTAACGAQAQFCHAHADCDFSQGTVKCICKTGFQGDGITCVASDPCAPPHRGGCSLNAKCIKTGPGTHVCQCLTGWREDGDECQPINNCNSPDRGGCHPNATCVYVGPGQVRTLISAETPSVTVSLFNCLCVQASCLLLSSQWTCVCDEGYVGNGHVCYGTVEQVSDGQVQSDSDLSPSLLDQNLTLLVPSSAAISKMSSEDKNFWTLRGNLPSLIRNHMIAGDYPLSSLWNMSSVTSLLGTTLRVSTNDEVTLSITSVGGALIGTSNVAATNGLIHFIDKVLVPDRTLSEGLLATLALRPEFSLFRSYLIDYNLTNDIEQADEFTIFAPTDAAVTEYLKKLATTRYHVVASQRLLKTDLQLGGYKETMLGFSFQLGIFPRDGKLFVNDAQMNSSDILSGKGVIHGLSAVLQINRNRCDDLTYKKFMVRSSGNCVDCLFHQNKICPNDTIPDKSVRTTRKCMFTRTFEGEWLPRVGCRATCLQKKIERRCCAGFFGEHCEACPGPKGRPCFDNGVCVDGTNGTGVCRCNEGFNGTACETCQSGKYGVHCDQECECKNGQCNEGLKGDGTCECDVDWRGVHCDQTDEQCGSVRCHGSANCVTGSSGPQCICAAGFKGNGTFCQAIDPCVVDNGGCSLYALCKRTRPGRRDCVCNAGYAGDGLVCVEINPCLKGNGGCHANADCIHVGPNKTSCVCREFYTGDGKNCNIIDLCQKNNGGCHRNARCNMTGPGTQSCTCRQNFIGDGVTCKGTVARVSTSFIRMKSHVFQDTGVMDLVNDIMYQPVTIFLPSDGVMASLPQEQKDFLFHQHNRPQLMEYLKYHILHRLIFLDSARSLQGSPLSFSCGGTDNIGEIFINNRKCRIVQRHLIFKAGIAYGIDCLLTPPSLGGRCDEQRTFDLPVNPHFTLGNGTCTCDTGFRGTSCELCSDGFYGPTCKACNCSEHGSCDDGWKGTGLCFCEAGWTGDRCDVQQTEIFQCSPACSPKAVCKANNTCECRPFHEGDGFTCTVVDICQIWNGGCAKGAKCSQNGGKVSCTCPKDHTGDGFTCQPIDPCALGDNGGCHEHAVCTMTAPGRRKCMCKNNYIGDGVTCEVRQLPISRCLQNNGQCHRDAKCTDLHFEDSMLGVFHYRSKKGQYKLNYTAAEQACAAEGGRLATYTQLAYAQQGGLNMCAAGWLDQARVAYPTTYSNPKCGFGHVGIVDYGTRKNLSETWDTFCYRMQGEGGR</sequence>
<dbReference type="InterPro" id="IPR001881">
    <property type="entry name" value="EGF-like_Ca-bd_dom"/>
</dbReference>
<feature type="domain" description="EGF-like" evidence="12">
    <location>
        <begin position="733"/>
        <end position="775"/>
    </location>
</feature>
<name>A0A3B4EVX1_9CICH</name>
<evidence type="ECO:0000256" key="1">
    <source>
        <dbReference type="ARBA" id="ARBA00004479"/>
    </source>
</evidence>
<evidence type="ECO:0000256" key="9">
    <source>
        <dbReference type="ARBA" id="ARBA00023292"/>
    </source>
</evidence>
<comment type="subcellular location">
    <subcellularLocation>
        <location evidence="1">Membrane</location>
        <topology evidence="1">Single-pass type I membrane protein</topology>
    </subcellularLocation>
</comment>
<feature type="domain" description="FAS1" evidence="13">
    <location>
        <begin position="861"/>
        <end position="974"/>
    </location>
</feature>
<accession>A0A3B4EVX1</accession>
<evidence type="ECO:0000256" key="7">
    <source>
        <dbReference type="ARBA" id="ARBA00023170"/>
    </source>
</evidence>
<dbReference type="SMART" id="SM00179">
    <property type="entry name" value="EGF_CA"/>
    <property type="match status" value="6"/>
</dbReference>
<dbReference type="GeneTree" id="ENSGT00940000156566"/>
<evidence type="ECO:0000256" key="11">
    <source>
        <dbReference type="PROSITE-ProRule" id="PRU00323"/>
    </source>
</evidence>
<keyword evidence="6 10" id="KW-1015">Disulfide bond</keyword>
<dbReference type="SMART" id="SM00180">
    <property type="entry name" value="EGF_Lam"/>
    <property type="match status" value="5"/>
</dbReference>
<feature type="domain" description="FAS1" evidence="13">
    <location>
        <begin position="1436"/>
        <end position="1571"/>
    </location>
</feature>
<dbReference type="Pfam" id="PF00193">
    <property type="entry name" value="Xlink"/>
    <property type="match status" value="1"/>
</dbReference>
<dbReference type="InterPro" id="IPR000538">
    <property type="entry name" value="Link_dom"/>
</dbReference>
<dbReference type="SMART" id="SM00181">
    <property type="entry name" value="EGF"/>
    <property type="match status" value="21"/>
</dbReference>
<dbReference type="InterPro" id="IPR002049">
    <property type="entry name" value="LE_dom"/>
</dbReference>
<dbReference type="InterPro" id="IPR024731">
    <property type="entry name" value="NELL2-like_EGF"/>
</dbReference>
<dbReference type="Ensembl" id="ENSPNYT00000001256.1">
    <property type="protein sequence ID" value="ENSPNYP00000001236.1"/>
    <property type="gene ID" value="ENSPNYG00000000817.1"/>
</dbReference>
<feature type="domain" description="EGF-like" evidence="12">
    <location>
        <begin position="1275"/>
        <end position="1313"/>
    </location>
</feature>
<dbReference type="Gene3D" id="2.10.25.10">
    <property type="entry name" value="Laminin"/>
    <property type="match status" value="12"/>
</dbReference>
<dbReference type="InterPro" id="IPR016187">
    <property type="entry name" value="CTDL_fold"/>
</dbReference>
<dbReference type="PROSITE" id="PS50213">
    <property type="entry name" value="FAS1"/>
    <property type="match status" value="5"/>
</dbReference>
<dbReference type="FunFam" id="3.10.100.10:FF:000001">
    <property type="entry name" value="Hyaluronan proteoglycan link protein 1"/>
    <property type="match status" value="1"/>
</dbReference>
<dbReference type="Gene3D" id="3.10.100.10">
    <property type="entry name" value="Mannose-Binding Protein A, subunit A"/>
    <property type="match status" value="1"/>
</dbReference>
<comment type="caution">
    <text evidence="10">Lacks conserved residue(s) required for the propagation of feature annotation.</text>
</comment>
<dbReference type="SUPFAM" id="SSF82153">
    <property type="entry name" value="FAS1 domain"/>
    <property type="match status" value="5"/>
</dbReference>
<feature type="disulfide bond" evidence="10">
    <location>
        <begin position="1647"/>
        <end position="1656"/>
    </location>
</feature>
<dbReference type="SUPFAM" id="SSF57196">
    <property type="entry name" value="EGF/Laminin"/>
    <property type="match status" value="4"/>
</dbReference>
<keyword evidence="8" id="KW-0325">Glycoprotein</keyword>
<feature type="domain" description="EGF-like" evidence="12">
    <location>
        <begin position="141"/>
        <end position="180"/>
    </location>
</feature>
<dbReference type="SUPFAM" id="SSF56436">
    <property type="entry name" value="C-type lectin-like"/>
    <property type="match status" value="1"/>
</dbReference>
<feature type="domain" description="EGF-like" evidence="12">
    <location>
        <begin position="225"/>
        <end position="264"/>
    </location>
</feature>
<evidence type="ECO:0000259" key="13">
    <source>
        <dbReference type="PROSITE" id="PS50213"/>
    </source>
</evidence>
<feature type="disulfide bond" evidence="10">
    <location>
        <begin position="109"/>
        <end position="126"/>
    </location>
</feature>
<dbReference type="PANTHER" id="PTHR24038">
    <property type="entry name" value="STABILIN"/>
    <property type="match status" value="1"/>
</dbReference>
<dbReference type="GO" id="GO:0060837">
    <property type="term" value="P:blood vessel endothelial cell differentiation"/>
    <property type="evidence" value="ECO:0007669"/>
    <property type="project" value="Ensembl"/>
</dbReference>
<evidence type="ECO:0000256" key="8">
    <source>
        <dbReference type="ARBA" id="ARBA00023180"/>
    </source>
</evidence>
<feature type="disulfide bond" evidence="10">
    <location>
        <begin position="88"/>
        <end position="97"/>
    </location>
</feature>
<feature type="domain" description="EGF-like" evidence="12">
    <location>
        <begin position="100"/>
        <end position="140"/>
    </location>
</feature>
<dbReference type="Gene3D" id="2.170.300.10">
    <property type="entry name" value="Tie2 ligand-binding domain superfamily"/>
    <property type="match status" value="2"/>
</dbReference>
<feature type="domain" description="Link" evidence="14">
    <location>
        <begin position="1813"/>
        <end position="1906"/>
    </location>
</feature>
<feature type="disulfide bond" evidence="10">
    <location>
        <begin position="69"/>
        <end position="86"/>
    </location>
</feature>
<dbReference type="GO" id="GO:0005540">
    <property type="term" value="F:hyaluronic acid binding"/>
    <property type="evidence" value="ECO:0007669"/>
    <property type="project" value="InterPro"/>
</dbReference>
<dbReference type="FunFam" id="2.30.180.10:FF:000005">
    <property type="entry name" value="Stabilin 2"/>
    <property type="match status" value="1"/>
</dbReference>
<dbReference type="Gene3D" id="2.30.180.10">
    <property type="entry name" value="FAS1 domain"/>
    <property type="match status" value="5"/>
</dbReference>
<dbReference type="GO" id="GO:0150024">
    <property type="term" value="P:oxidised low-density lipoprotein particle clearance"/>
    <property type="evidence" value="ECO:0007669"/>
    <property type="project" value="Ensembl"/>
</dbReference>
<keyword evidence="5" id="KW-0472">Membrane</keyword>
<feature type="domain" description="FAS1" evidence="13">
    <location>
        <begin position="264"/>
        <end position="399"/>
    </location>
</feature>
<feature type="disulfide bond" evidence="10">
    <location>
        <begin position="1219"/>
        <end position="1228"/>
    </location>
</feature>
<dbReference type="PROSITE" id="PS01241">
    <property type="entry name" value="LINK_1"/>
    <property type="match status" value="1"/>
</dbReference>
<keyword evidence="9" id="KW-0424">Laminin EGF-like domain</keyword>
<dbReference type="PRINTS" id="PR01265">
    <property type="entry name" value="LINKMODULE"/>
</dbReference>
<proteinExistence type="predicted"/>
<keyword evidence="3" id="KW-0812">Transmembrane</keyword>
<organism evidence="15">
    <name type="scientific">Pundamilia nyererei</name>
    <dbReference type="NCBI Taxonomy" id="303518"/>
    <lineage>
        <taxon>Eukaryota</taxon>
        <taxon>Metazoa</taxon>
        <taxon>Chordata</taxon>
        <taxon>Craniata</taxon>
        <taxon>Vertebrata</taxon>
        <taxon>Euteleostomi</taxon>
        <taxon>Actinopterygii</taxon>
        <taxon>Neopterygii</taxon>
        <taxon>Teleostei</taxon>
        <taxon>Neoteleostei</taxon>
        <taxon>Acanthomorphata</taxon>
        <taxon>Ovalentaria</taxon>
        <taxon>Cichlomorphae</taxon>
        <taxon>Cichliformes</taxon>
        <taxon>Cichlidae</taxon>
        <taxon>African cichlids</taxon>
        <taxon>Pseudocrenilabrinae</taxon>
        <taxon>Haplochromini</taxon>
        <taxon>Pundamilia</taxon>
    </lineage>
</organism>
<keyword evidence="2 10" id="KW-0245">EGF-like domain</keyword>
<evidence type="ECO:0000256" key="2">
    <source>
        <dbReference type="ARBA" id="ARBA00022536"/>
    </source>
</evidence>
<dbReference type="GO" id="GO:0016020">
    <property type="term" value="C:membrane"/>
    <property type="evidence" value="ECO:0007669"/>
    <property type="project" value="UniProtKB-SubCell"/>
</dbReference>
<feature type="domain" description="EGF-like" evidence="12">
    <location>
        <begin position="61"/>
        <end position="98"/>
    </location>
</feature>
<feature type="domain" description="EGF-like" evidence="12">
    <location>
        <begin position="1398"/>
        <end position="1439"/>
    </location>
</feature>
<evidence type="ECO:0000256" key="4">
    <source>
        <dbReference type="ARBA" id="ARBA00022989"/>
    </source>
</evidence>
<feature type="domain" description="FAS1" evidence="13">
    <location>
        <begin position="399"/>
        <end position="511"/>
    </location>
</feature>
<dbReference type="GO" id="GO:0007155">
    <property type="term" value="P:cell adhesion"/>
    <property type="evidence" value="ECO:0007669"/>
    <property type="project" value="InterPro"/>
</dbReference>
<evidence type="ECO:0000256" key="3">
    <source>
        <dbReference type="ARBA" id="ARBA00022692"/>
    </source>
</evidence>
<evidence type="ECO:0000259" key="14">
    <source>
        <dbReference type="PROSITE" id="PS50963"/>
    </source>
</evidence>
<feature type="domain" description="EGF-like" evidence="12">
    <location>
        <begin position="1738"/>
        <end position="1780"/>
    </location>
</feature>
<dbReference type="GO" id="GO:0042632">
    <property type="term" value="P:cholesterol homeostasis"/>
    <property type="evidence" value="ECO:0007669"/>
    <property type="project" value="Ensembl"/>
</dbReference>
<dbReference type="SMART" id="SM00554">
    <property type="entry name" value="FAS1"/>
    <property type="match status" value="5"/>
</dbReference>
<feature type="domain" description="EGF-like" evidence="12">
    <location>
        <begin position="1356"/>
        <end position="1397"/>
    </location>
</feature>
<evidence type="ECO:0000256" key="5">
    <source>
        <dbReference type="ARBA" id="ARBA00023136"/>
    </source>
</evidence>
<dbReference type="GO" id="GO:0090118">
    <property type="term" value="P:receptor-mediated endocytosis involved in cholesterol transport"/>
    <property type="evidence" value="ECO:0007669"/>
    <property type="project" value="Ensembl"/>
</dbReference>
<reference evidence="15" key="1">
    <citation type="submission" date="2023-09" db="UniProtKB">
        <authorList>
            <consortium name="Ensembl"/>
        </authorList>
    </citation>
    <scope>IDENTIFICATION</scope>
</reference>
<dbReference type="SMART" id="SM00445">
    <property type="entry name" value="LINK"/>
    <property type="match status" value="1"/>
</dbReference>
<dbReference type="FunFam" id="2.10.25.10:FF:000040">
    <property type="entry name" value="Stabilin 2"/>
    <property type="match status" value="5"/>
</dbReference>
<evidence type="ECO:0000313" key="15">
    <source>
        <dbReference type="Ensembl" id="ENSPNYP00000001236.1"/>
    </source>
</evidence>
<dbReference type="InterPro" id="IPR056806">
    <property type="entry name" value="EGF_STAB1-2"/>
</dbReference>
<dbReference type="FunFam" id="2.30.180.10:FF:000017">
    <property type="entry name" value="Stabilin 2"/>
    <property type="match status" value="1"/>
</dbReference>
<feature type="disulfide bond" evidence="10">
    <location>
        <begin position="632"/>
        <end position="641"/>
    </location>
</feature>
<feature type="disulfide bond" evidence="11">
    <location>
        <begin position="1835"/>
        <end position="1904"/>
    </location>
</feature>
<feature type="domain" description="EGF-like" evidence="12">
    <location>
        <begin position="1191"/>
        <end position="1229"/>
    </location>
</feature>
<protein>
    <submittedName>
        <fullName evidence="15">Stabilin 2</fullName>
    </submittedName>
</protein>
<feature type="domain" description="EGF-like" evidence="12">
    <location>
        <begin position="1697"/>
        <end position="1737"/>
    </location>
</feature>
<evidence type="ECO:0000256" key="10">
    <source>
        <dbReference type="PROSITE-ProRule" id="PRU00076"/>
    </source>
</evidence>
<dbReference type="GO" id="GO:0034383">
    <property type="term" value="P:low-density lipoprotein particle clearance"/>
    <property type="evidence" value="ECO:0007669"/>
    <property type="project" value="Ensembl"/>
</dbReference>
<dbReference type="PANTHER" id="PTHR24038:SF0">
    <property type="entry name" value="STABILIN-2"/>
    <property type="match status" value="1"/>
</dbReference>
<feature type="domain" description="FAS1" evidence="13">
    <location>
        <begin position="981"/>
        <end position="1102"/>
    </location>
</feature>
<dbReference type="Pfam" id="PF12947">
    <property type="entry name" value="EGF_3"/>
    <property type="match status" value="7"/>
</dbReference>
<dbReference type="STRING" id="303518.ENSPNYP00000001236"/>
<dbReference type="Pfam" id="PF24887">
    <property type="entry name" value="EGF_STAB1-2"/>
    <property type="match status" value="1"/>
</dbReference>
<feature type="domain" description="EGF-like" evidence="12">
    <location>
        <begin position="1620"/>
        <end position="1657"/>
    </location>
</feature>
<dbReference type="PROSITE" id="PS50026">
    <property type="entry name" value="EGF_3"/>
    <property type="match status" value="13"/>
</dbReference>
<dbReference type="GO" id="GO:0005044">
    <property type="term" value="F:scavenger receptor activity"/>
    <property type="evidence" value="ECO:0007669"/>
    <property type="project" value="Ensembl"/>
</dbReference>
<feature type="domain" description="EGF-like" evidence="12">
    <location>
        <begin position="602"/>
        <end position="642"/>
    </location>
</feature>
<dbReference type="InterPro" id="IPR000742">
    <property type="entry name" value="EGF"/>
</dbReference>
<dbReference type="InterPro" id="IPR036378">
    <property type="entry name" value="FAS1_dom_sf"/>
</dbReference>
<keyword evidence="7" id="KW-0675">Receptor</keyword>
<dbReference type="InterPro" id="IPR016186">
    <property type="entry name" value="C-type_lectin-like/link_sf"/>
</dbReference>
<dbReference type="GO" id="GO:0005509">
    <property type="term" value="F:calcium ion binding"/>
    <property type="evidence" value="ECO:0007669"/>
    <property type="project" value="InterPro"/>
</dbReference>
<dbReference type="Pfam" id="PF02469">
    <property type="entry name" value="Fasciclin"/>
    <property type="match status" value="5"/>
</dbReference>
<dbReference type="PROSITE" id="PS01186">
    <property type="entry name" value="EGF_2"/>
    <property type="match status" value="10"/>
</dbReference>
<evidence type="ECO:0000259" key="12">
    <source>
        <dbReference type="PROSITE" id="PS50026"/>
    </source>
</evidence>
<feature type="disulfide bond" evidence="11">
    <location>
        <begin position="1859"/>
        <end position="1880"/>
    </location>
</feature>
<evidence type="ECO:0000256" key="6">
    <source>
        <dbReference type="ARBA" id="ARBA00023157"/>
    </source>
</evidence>
<dbReference type="PRINTS" id="PR00011">
    <property type="entry name" value="EGFLAMININ"/>
</dbReference>